<dbReference type="EMBL" id="CP060412">
    <property type="protein sequence ID" value="QNK01064.1"/>
    <property type="molecule type" value="Genomic_DNA"/>
</dbReference>
<dbReference type="Pfam" id="PF13692">
    <property type="entry name" value="Glyco_trans_1_4"/>
    <property type="match status" value="1"/>
</dbReference>
<feature type="domain" description="Glycosyltransferase subfamily 4-like N-terminal" evidence="1">
    <location>
        <begin position="4"/>
        <end position="138"/>
    </location>
</feature>
<dbReference type="Pfam" id="PF13477">
    <property type="entry name" value="Glyco_trans_4_2"/>
    <property type="match status" value="1"/>
</dbReference>
<dbReference type="SUPFAM" id="SSF53756">
    <property type="entry name" value="UDP-Glycosyltransferase/glycogen phosphorylase"/>
    <property type="match status" value="1"/>
</dbReference>
<proteinExistence type="predicted"/>
<keyword evidence="2" id="KW-0808">Transferase</keyword>
<keyword evidence="3" id="KW-1185">Reference proteome</keyword>
<sequence length="386" mass="42637">MKAVLFANTDWYLYNFRRSLAMSLLRAGYDVLLISPDGPYGPRLRELGLRWEPLPMERRSLNVLRESALLLHLVRMLRREQPDVVHGFTIKCAVYGSLAAKMAGIPARINAVAGMGYVFTSDQLKARLLRPVVRGLLKLALGGEQGRLILQNSDDVKLFRQAALVEPAHIRLIRGSGVDCGKFAGNSPRKNREGATRILLASRMLWDKGIGEYIAALRLLRNRGYTVQAMLAGTPDPGNPAAIPEQTLREWVDEGTVTWLGHVDDMNALLASVDIVVLPSYREGLPRTLVEAAACALPLITTDVPGCREVVADGVDGLLVPVRSVEPLAQAMRQLLDDPALARRLGEAARTKARNYFDERIVIERTLGVYAELCGPGQEARQRRYG</sequence>
<dbReference type="RefSeq" id="WP_187056529.1">
    <property type="nucleotide sequence ID" value="NZ_CP060412.1"/>
</dbReference>
<gene>
    <name evidence="2" type="ORF">H8F01_18665</name>
</gene>
<evidence type="ECO:0000313" key="3">
    <source>
        <dbReference type="Proteomes" id="UP000515873"/>
    </source>
</evidence>
<dbReference type="PANTHER" id="PTHR12526">
    <property type="entry name" value="GLYCOSYLTRANSFERASE"/>
    <property type="match status" value="1"/>
</dbReference>
<evidence type="ECO:0000259" key="1">
    <source>
        <dbReference type="Pfam" id="PF13477"/>
    </source>
</evidence>
<evidence type="ECO:0000313" key="2">
    <source>
        <dbReference type="EMBL" id="QNK01064.1"/>
    </source>
</evidence>
<dbReference type="GO" id="GO:0016757">
    <property type="term" value="F:glycosyltransferase activity"/>
    <property type="evidence" value="ECO:0007669"/>
    <property type="project" value="UniProtKB-ARBA"/>
</dbReference>
<accession>A0A7G8Q2Q6</accession>
<protein>
    <submittedName>
        <fullName evidence="2">Glycosyltransferase family 4 protein</fullName>
    </submittedName>
</protein>
<reference evidence="2 3" key="1">
    <citation type="submission" date="2020-08" db="EMBL/GenBank/DDBJ databases">
        <title>Dyella sp. G9 isolated from forest soil.</title>
        <authorList>
            <person name="Fu J."/>
            <person name="Qiu L."/>
        </authorList>
    </citation>
    <scope>NUCLEOTIDE SEQUENCE [LARGE SCALE GENOMIC DNA]</scope>
    <source>
        <strain evidence="2 3">G9</strain>
    </source>
</reference>
<dbReference type="InterPro" id="IPR028098">
    <property type="entry name" value="Glyco_trans_4-like_N"/>
</dbReference>
<dbReference type="Proteomes" id="UP000515873">
    <property type="component" value="Chromosome"/>
</dbReference>
<dbReference type="Gene3D" id="3.40.50.2000">
    <property type="entry name" value="Glycogen Phosphorylase B"/>
    <property type="match status" value="2"/>
</dbReference>
<dbReference type="AlphaFoldDB" id="A0A7G8Q2Q6"/>
<dbReference type="CDD" id="cd03808">
    <property type="entry name" value="GT4_CapM-like"/>
    <property type="match status" value="1"/>
</dbReference>
<dbReference type="KEGG" id="dtl:H8F01_18665"/>
<dbReference type="PANTHER" id="PTHR12526:SF638">
    <property type="entry name" value="SPORE COAT PROTEIN SA"/>
    <property type="match status" value="1"/>
</dbReference>
<organism evidence="2 3">
    <name type="scientific">Dyella telluris</name>
    <dbReference type="NCBI Taxonomy" id="2763498"/>
    <lineage>
        <taxon>Bacteria</taxon>
        <taxon>Pseudomonadati</taxon>
        <taxon>Pseudomonadota</taxon>
        <taxon>Gammaproteobacteria</taxon>
        <taxon>Lysobacterales</taxon>
        <taxon>Rhodanobacteraceae</taxon>
        <taxon>Dyella</taxon>
    </lineage>
</organism>
<name>A0A7G8Q2Q6_9GAMM</name>